<dbReference type="EMBL" id="CP029289">
    <property type="protein sequence ID" value="AWR94169.1"/>
    <property type="molecule type" value="Genomic_DNA"/>
</dbReference>
<name>A0A2U9IDU7_9CREN</name>
<proteinExistence type="predicted"/>
<keyword evidence="1" id="KW-0812">Transmembrane</keyword>
<reference evidence="2 3" key="1">
    <citation type="submission" date="2018-05" db="EMBL/GenBank/DDBJ databases">
        <title>Complete Genome Sequences of Extremely Thermoacidophilic, Metal-Mobilizing Type-Strain Members of the Archaeal Family Sulfolobaceae: Acidianus brierleyi DSM-1651T, Acidianus sulfidivorans DSM-18786T, Metallosphaera hakonensis DSM-7519T, and Metallosphaera prunae DSM-10039T.</title>
        <authorList>
            <person name="Counts J.A."/>
            <person name="Kelly R.M."/>
        </authorList>
    </citation>
    <scope>NUCLEOTIDE SEQUENCE [LARGE SCALE GENOMIC DNA]</scope>
    <source>
        <strain evidence="2 3">DSM 1651</strain>
    </source>
</reference>
<protein>
    <submittedName>
        <fullName evidence="2">Uncharacterized protein</fullName>
    </submittedName>
</protein>
<dbReference type="RefSeq" id="WP_110270050.1">
    <property type="nucleotide sequence ID" value="NZ_CP029289.2"/>
</dbReference>
<gene>
    <name evidence="2" type="ORF">DFR85_05745</name>
</gene>
<dbReference type="AlphaFoldDB" id="A0A2U9IDU7"/>
<dbReference type="GeneID" id="36831639"/>
<accession>A0A2U9IDU7</accession>
<dbReference type="KEGG" id="abri:DFR85_05745"/>
<evidence type="ECO:0000256" key="1">
    <source>
        <dbReference type="SAM" id="Phobius"/>
    </source>
</evidence>
<evidence type="ECO:0000313" key="3">
    <source>
        <dbReference type="Proteomes" id="UP000248044"/>
    </source>
</evidence>
<keyword evidence="1" id="KW-1133">Transmembrane helix</keyword>
<feature type="transmembrane region" description="Helical" evidence="1">
    <location>
        <begin position="98"/>
        <end position="116"/>
    </location>
</feature>
<organism evidence="2 3">
    <name type="scientific">Acidianus brierleyi</name>
    <dbReference type="NCBI Taxonomy" id="41673"/>
    <lineage>
        <taxon>Archaea</taxon>
        <taxon>Thermoproteota</taxon>
        <taxon>Thermoprotei</taxon>
        <taxon>Sulfolobales</taxon>
        <taxon>Sulfolobaceae</taxon>
        <taxon>Acidianus</taxon>
    </lineage>
</organism>
<sequence>MIFAISIIYFGYLSSKPVVDTLQPNETLNINFKEPTVVLFHDVANINININNASLFKEGNNLVVQGDNGHLKIVNNLSQPIILKYSEIIDNSSLGLEFFLAIILFILGAIIVLAGVKKKYK</sequence>
<dbReference type="Proteomes" id="UP000248044">
    <property type="component" value="Chromosome"/>
</dbReference>
<keyword evidence="3" id="KW-1185">Reference proteome</keyword>
<evidence type="ECO:0000313" key="2">
    <source>
        <dbReference type="EMBL" id="AWR94169.1"/>
    </source>
</evidence>
<keyword evidence="1" id="KW-0472">Membrane</keyword>